<dbReference type="Pfam" id="PF26455">
    <property type="entry name" value="DUF8134"/>
    <property type="match status" value="1"/>
</dbReference>
<feature type="region of interest" description="Disordered" evidence="1">
    <location>
        <begin position="1"/>
        <end position="22"/>
    </location>
</feature>
<comment type="caution">
    <text evidence="3">The sequence shown here is derived from an EMBL/GenBank/DDBJ whole genome shotgun (WGS) entry which is preliminary data.</text>
</comment>
<dbReference type="STRING" id="1227455.C449_14622"/>
<dbReference type="Proteomes" id="UP000011669">
    <property type="component" value="Unassembled WGS sequence"/>
</dbReference>
<dbReference type="InParanoid" id="M0MBU8"/>
<feature type="domain" description="DUF8134" evidence="2">
    <location>
        <begin position="39"/>
        <end position="141"/>
    </location>
</feature>
<name>M0MBU8_9EURY</name>
<gene>
    <name evidence="3" type="ORF">C449_14622</name>
</gene>
<evidence type="ECO:0000256" key="1">
    <source>
        <dbReference type="SAM" id="MobiDB-lite"/>
    </source>
</evidence>
<dbReference type="EMBL" id="AOMD01000030">
    <property type="protein sequence ID" value="EMA43221.1"/>
    <property type="molecule type" value="Genomic_DNA"/>
</dbReference>
<evidence type="ECO:0000259" key="2">
    <source>
        <dbReference type="Pfam" id="PF26455"/>
    </source>
</evidence>
<dbReference type="InterPro" id="IPR058447">
    <property type="entry name" value="DUF8134"/>
</dbReference>
<dbReference type="AlphaFoldDB" id="M0MBU8"/>
<dbReference type="PATRIC" id="fig|1227455.4.peg.2972"/>
<keyword evidence="4" id="KW-1185">Reference proteome</keyword>
<protein>
    <recommendedName>
        <fullName evidence="2">DUF8134 domain-containing protein</fullName>
    </recommendedName>
</protein>
<proteinExistence type="predicted"/>
<evidence type="ECO:0000313" key="3">
    <source>
        <dbReference type="EMBL" id="EMA43221.1"/>
    </source>
</evidence>
<reference evidence="3 4" key="1">
    <citation type="journal article" date="2014" name="PLoS Genet.">
        <title>Phylogenetically driven sequencing of extremely halophilic archaea reveals strategies for static and dynamic osmo-response.</title>
        <authorList>
            <person name="Becker E.A."/>
            <person name="Seitzer P.M."/>
            <person name="Tritt A."/>
            <person name="Larsen D."/>
            <person name="Krusor M."/>
            <person name="Yao A.I."/>
            <person name="Wu D."/>
            <person name="Madern D."/>
            <person name="Eisen J.A."/>
            <person name="Darling A.E."/>
            <person name="Facciotti M.T."/>
        </authorList>
    </citation>
    <scope>NUCLEOTIDE SEQUENCE [LARGE SCALE GENOMIC DNA]</scope>
    <source>
        <strain evidence="3 4">DSM 5350</strain>
    </source>
</reference>
<sequence length="146" mass="15688">MPTPSGDSVAATRHRTCGRSGPIGGRWVQGVAASRTAVPIDVHQLDDGAWISVNDTREVNVGDLWWLARHDFCACEMADFLAEGFVEVGVDPPVIEARIAGQCIACGASGVTGWLTVGRVSDGEFYSVVPESVHVPRRRTRLARSE</sequence>
<evidence type="ECO:0000313" key="4">
    <source>
        <dbReference type="Proteomes" id="UP000011669"/>
    </source>
</evidence>
<accession>M0MBU8</accession>
<organism evidence="3 4">
    <name type="scientific">Halococcus saccharolyticus DSM 5350</name>
    <dbReference type="NCBI Taxonomy" id="1227455"/>
    <lineage>
        <taxon>Archaea</taxon>
        <taxon>Methanobacteriati</taxon>
        <taxon>Methanobacteriota</taxon>
        <taxon>Stenosarchaea group</taxon>
        <taxon>Halobacteria</taxon>
        <taxon>Halobacteriales</taxon>
        <taxon>Halococcaceae</taxon>
        <taxon>Halococcus</taxon>
    </lineage>
</organism>